<evidence type="ECO:0000313" key="1">
    <source>
        <dbReference type="EMBL" id="KAI8557585.1"/>
    </source>
</evidence>
<reference evidence="1" key="1">
    <citation type="submission" date="2022-02" db="EMBL/GenBank/DDBJ databases">
        <title>Plant Genome Project.</title>
        <authorList>
            <person name="Zhang R.-G."/>
        </authorList>
    </citation>
    <scope>NUCLEOTIDE SEQUENCE</scope>
    <source>
        <strain evidence="1">AT1</strain>
    </source>
</reference>
<proteinExistence type="predicted"/>
<accession>A0ACC0NW84</accession>
<comment type="caution">
    <text evidence="1">The sequence shown here is derived from an EMBL/GenBank/DDBJ whole genome shotgun (WGS) entry which is preliminary data.</text>
</comment>
<gene>
    <name evidence="1" type="ORF">RHMOL_Rhmol04G0021500</name>
</gene>
<dbReference type="EMBL" id="CM046391">
    <property type="protein sequence ID" value="KAI8557585.1"/>
    <property type="molecule type" value="Genomic_DNA"/>
</dbReference>
<name>A0ACC0NW84_RHOML</name>
<sequence>MASFYAVIWTIWLCRNDSVFNKKVRELGWLFGSKVYRWHQKSEDLIQFLFPW</sequence>
<dbReference type="Proteomes" id="UP001062846">
    <property type="component" value="Chromosome 4"/>
</dbReference>
<keyword evidence="2" id="KW-1185">Reference proteome</keyword>
<organism evidence="1 2">
    <name type="scientific">Rhododendron molle</name>
    <name type="common">Chinese azalea</name>
    <name type="synonym">Azalea mollis</name>
    <dbReference type="NCBI Taxonomy" id="49168"/>
    <lineage>
        <taxon>Eukaryota</taxon>
        <taxon>Viridiplantae</taxon>
        <taxon>Streptophyta</taxon>
        <taxon>Embryophyta</taxon>
        <taxon>Tracheophyta</taxon>
        <taxon>Spermatophyta</taxon>
        <taxon>Magnoliopsida</taxon>
        <taxon>eudicotyledons</taxon>
        <taxon>Gunneridae</taxon>
        <taxon>Pentapetalae</taxon>
        <taxon>asterids</taxon>
        <taxon>Ericales</taxon>
        <taxon>Ericaceae</taxon>
        <taxon>Ericoideae</taxon>
        <taxon>Rhodoreae</taxon>
        <taxon>Rhododendron</taxon>
    </lineage>
</organism>
<evidence type="ECO:0000313" key="2">
    <source>
        <dbReference type="Proteomes" id="UP001062846"/>
    </source>
</evidence>
<protein>
    <submittedName>
        <fullName evidence="1">Uncharacterized protein</fullName>
    </submittedName>
</protein>